<gene>
    <name evidence="8" type="ORF">QVN30_09255</name>
</gene>
<accession>A0ABT7XGF4</accession>
<evidence type="ECO:0000256" key="5">
    <source>
        <dbReference type="ARBA" id="ARBA00022840"/>
    </source>
</evidence>
<dbReference type="Gene3D" id="3.40.50.300">
    <property type="entry name" value="P-loop containing nucleotide triphosphate hydrolases"/>
    <property type="match status" value="1"/>
</dbReference>
<evidence type="ECO:0000256" key="2">
    <source>
        <dbReference type="ARBA" id="ARBA00010393"/>
    </source>
</evidence>
<organism evidence="8 9">
    <name type="scientific">Collinsella ihumii</name>
    <dbReference type="NCBI Taxonomy" id="1720204"/>
    <lineage>
        <taxon>Bacteria</taxon>
        <taxon>Bacillati</taxon>
        <taxon>Actinomycetota</taxon>
        <taxon>Coriobacteriia</taxon>
        <taxon>Coriobacteriales</taxon>
        <taxon>Coriobacteriaceae</taxon>
        <taxon>Collinsella</taxon>
    </lineage>
</organism>
<dbReference type="Pfam" id="PF02562">
    <property type="entry name" value="PhoH"/>
    <property type="match status" value="1"/>
</dbReference>
<proteinExistence type="inferred from homology"/>
<dbReference type="InterPro" id="IPR051451">
    <property type="entry name" value="PhoH2-like"/>
</dbReference>
<reference evidence="8" key="2">
    <citation type="submission" date="2024-05" db="EMBL/GenBank/DDBJ databases">
        <title>Identification and characterization of horizontal gene transfer across gut microbiota members of farm animals based on homology search.</title>
        <authorList>
            <person name="Schwarzerova J."/>
            <person name="Nykrynova M."/>
            <person name="Jureckova K."/>
            <person name="Cejkova D."/>
            <person name="Rychlik I."/>
        </authorList>
    </citation>
    <scope>NUCLEOTIDE SEQUENCE</scope>
    <source>
        <strain evidence="8">176_SSukc20</strain>
    </source>
</reference>
<keyword evidence="4" id="KW-0547">Nucleotide-binding</keyword>
<keyword evidence="9" id="KW-1185">Reference proteome</keyword>
<dbReference type="PANTHER" id="PTHR30473">
    <property type="entry name" value="PROTEIN PHOH"/>
    <property type="match status" value="1"/>
</dbReference>
<dbReference type="RefSeq" id="WP_289836166.1">
    <property type="nucleotide sequence ID" value="NZ_JAUEIQ010000009.1"/>
</dbReference>
<keyword evidence="5" id="KW-0067">ATP-binding</keyword>
<dbReference type="EMBL" id="JAUEIQ010000009">
    <property type="protein sequence ID" value="MDN0064491.1"/>
    <property type="molecule type" value="Genomic_DNA"/>
</dbReference>
<evidence type="ECO:0000259" key="7">
    <source>
        <dbReference type="Pfam" id="PF02562"/>
    </source>
</evidence>
<evidence type="ECO:0000313" key="8">
    <source>
        <dbReference type="EMBL" id="MDN0064491.1"/>
    </source>
</evidence>
<evidence type="ECO:0000256" key="4">
    <source>
        <dbReference type="ARBA" id="ARBA00022741"/>
    </source>
</evidence>
<evidence type="ECO:0000313" key="9">
    <source>
        <dbReference type="Proteomes" id="UP001168435"/>
    </source>
</evidence>
<dbReference type="Proteomes" id="UP001168435">
    <property type="component" value="Unassembled WGS sequence"/>
</dbReference>
<dbReference type="InterPro" id="IPR027417">
    <property type="entry name" value="P-loop_NTPase"/>
</dbReference>
<dbReference type="PANTHER" id="PTHR30473:SF1">
    <property type="entry name" value="PHOH-LIKE PROTEIN"/>
    <property type="match status" value="1"/>
</dbReference>
<evidence type="ECO:0000256" key="3">
    <source>
        <dbReference type="ARBA" id="ARBA00022490"/>
    </source>
</evidence>
<keyword evidence="3" id="KW-0963">Cytoplasm</keyword>
<evidence type="ECO:0000256" key="1">
    <source>
        <dbReference type="ARBA" id="ARBA00004496"/>
    </source>
</evidence>
<comment type="caution">
    <text evidence="8">The sequence shown here is derived from an EMBL/GenBank/DDBJ whole genome shotgun (WGS) entry which is preliminary data.</text>
</comment>
<feature type="domain" description="PhoH-like protein" evidence="7">
    <location>
        <begin position="109"/>
        <end position="311"/>
    </location>
</feature>
<protein>
    <recommendedName>
        <fullName evidence="6">PhoH-like protein</fullName>
    </recommendedName>
</protein>
<dbReference type="InterPro" id="IPR003714">
    <property type="entry name" value="PhoH"/>
</dbReference>
<evidence type="ECO:0000256" key="6">
    <source>
        <dbReference type="ARBA" id="ARBA00039970"/>
    </source>
</evidence>
<reference evidence="8" key="1">
    <citation type="submission" date="2023-06" db="EMBL/GenBank/DDBJ databases">
        <authorList>
            <person name="Zeman M."/>
            <person name="Kubasova T."/>
            <person name="Jahodarova E."/>
            <person name="Nykrynova M."/>
            <person name="Rychlik I."/>
        </authorList>
    </citation>
    <scope>NUCLEOTIDE SEQUENCE</scope>
    <source>
        <strain evidence="8">176_SSukc20</strain>
    </source>
</reference>
<comment type="similarity">
    <text evidence="2">Belongs to the PhoH family.</text>
</comment>
<comment type="subcellular location">
    <subcellularLocation>
        <location evidence="1">Cytoplasm</location>
    </subcellularLocation>
</comment>
<name>A0ABT7XGF4_9ACTN</name>
<dbReference type="SUPFAM" id="SSF52540">
    <property type="entry name" value="P-loop containing nucleoside triphosphate hydrolases"/>
    <property type="match status" value="1"/>
</dbReference>
<sequence>MDTAKVRLSIPEHIDPTRITGTGDALLRAVEDHTSVSIVVRGTAISLSGTPDEVELLCRLFTHIIKLASAGETPSESDALRALDALRAERSDISGLSDDILLTYRGHAIRPKTIGQKRYIDATRNNTITFCMGPAGTGKTYLAMAIAVAALKRHEVGRIVLTRPVVEAGENLGFLPGTLEEKIDPYVRPLFDALFDMTDMDRATTLVEQGIIEIAPLAYMRGRTLNDAIVVLDEAQNTTPEQMKMFLTRLGFNSKFIITGDTTQRDLPGRRGGLTDIEDILSGVDDIAFIHLNRADVVRHALVGRIVEAYDAYEDAHPAGARPQKGGGHGRAHQ</sequence>